<dbReference type="PANTHER" id="PTHR33546">
    <property type="entry name" value="LARGE, MULTIFUNCTIONAL SECRETED PROTEIN-RELATED"/>
    <property type="match status" value="1"/>
</dbReference>
<dbReference type="InterPro" id="IPR011041">
    <property type="entry name" value="Quinoprot_gluc/sorb_DH_b-prop"/>
</dbReference>
<comment type="caution">
    <text evidence="2">The sequence shown here is derived from an EMBL/GenBank/DDBJ whole genome shotgun (WGS) entry which is preliminary data.</text>
</comment>
<reference evidence="3" key="1">
    <citation type="journal article" date="2019" name="Int. J. Syst. Evol. Microbiol.">
        <title>The Global Catalogue of Microorganisms (GCM) 10K type strain sequencing project: providing services to taxonomists for standard genome sequencing and annotation.</title>
        <authorList>
            <consortium name="The Broad Institute Genomics Platform"/>
            <consortium name="The Broad Institute Genome Sequencing Center for Infectious Disease"/>
            <person name="Wu L."/>
            <person name="Ma J."/>
        </authorList>
    </citation>
    <scope>NUCLEOTIDE SEQUENCE [LARGE SCALE GENOMIC DNA]</scope>
    <source>
        <strain evidence="3">JCM 30331</strain>
    </source>
</reference>
<organism evidence="2 3">
    <name type="scientific">Deinococcus malanensis</name>
    <dbReference type="NCBI Taxonomy" id="1706855"/>
    <lineage>
        <taxon>Bacteria</taxon>
        <taxon>Thermotogati</taxon>
        <taxon>Deinococcota</taxon>
        <taxon>Deinococci</taxon>
        <taxon>Deinococcales</taxon>
        <taxon>Deinococcaceae</taxon>
        <taxon>Deinococcus</taxon>
    </lineage>
</organism>
<sequence>MRKLLWFSLVIAGTMAASAGGSQGARNFPVIQLPQGYRIEKVVDGLTYATSVAWDGQGRMYVLEAGGAFVEEPVPARLMRIENGRAVEVVNLQTKGIGASAVGLVWHDGAFYITHRDGKDRTGAVSRVTLDGRVTQVFKGIVDSQSEHQINGIEVGPNGRMYVAVGPASNSGVVGLDLGPFVARSPKVHPRPCQDIVLTGYNFMTPDFRTDNQSDTALTGAFVPFGTATKAGQVIKGTNKCGGSILSFDPKNAEGTLRPYVSGLRNAIDMAWNNQGTMFVAVNGYDIRGSRSVKDQWDATYRVKPGAWYGWPDFSATLEPLTDPKFTPPGSQLAPIMKGGVAQPPKLNFLIDHAASKLTPPDRSLVAGLHDWNSSPSGLHFSPDGWGPFGNQLFVAEWGDLTPATNPLRDKPAGFQISRIDPATRRAVPFARNAEPGPASLQGAMGQGIERPFDLKFHSGAMYIVDYGVARVNPARIKEGKPPYEFPPKTGVVWKITRTAQ</sequence>
<dbReference type="PANTHER" id="PTHR33546:SF1">
    <property type="entry name" value="LARGE, MULTIFUNCTIONAL SECRETED PROTEIN"/>
    <property type="match status" value="1"/>
</dbReference>
<keyword evidence="3" id="KW-1185">Reference proteome</keyword>
<gene>
    <name evidence="2" type="ORF">GCM10008955_10470</name>
</gene>
<dbReference type="EMBL" id="BMPP01000003">
    <property type="protein sequence ID" value="GGK18965.1"/>
    <property type="molecule type" value="Genomic_DNA"/>
</dbReference>
<proteinExistence type="predicted"/>
<evidence type="ECO:0000256" key="1">
    <source>
        <dbReference type="SAM" id="SignalP"/>
    </source>
</evidence>
<accession>A0ABQ2EPM5</accession>
<keyword evidence="1" id="KW-0732">Signal</keyword>
<dbReference type="Proteomes" id="UP000647587">
    <property type="component" value="Unassembled WGS sequence"/>
</dbReference>
<name>A0ABQ2EPM5_9DEIO</name>
<dbReference type="Gene3D" id="2.120.10.30">
    <property type="entry name" value="TolB, C-terminal domain"/>
    <property type="match status" value="1"/>
</dbReference>
<evidence type="ECO:0008006" key="4">
    <source>
        <dbReference type="Google" id="ProtNLM"/>
    </source>
</evidence>
<evidence type="ECO:0000313" key="3">
    <source>
        <dbReference type="Proteomes" id="UP000647587"/>
    </source>
</evidence>
<evidence type="ECO:0000313" key="2">
    <source>
        <dbReference type="EMBL" id="GGK18965.1"/>
    </source>
</evidence>
<dbReference type="SUPFAM" id="SSF50952">
    <property type="entry name" value="Soluble quinoprotein glucose dehydrogenase"/>
    <property type="match status" value="1"/>
</dbReference>
<feature type="signal peptide" evidence="1">
    <location>
        <begin position="1"/>
        <end position="19"/>
    </location>
</feature>
<protein>
    <recommendedName>
        <fullName evidence="4">Glucose dehydrogenase</fullName>
    </recommendedName>
</protein>
<dbReference type="RefSeq" id="WP_189005189.1">
    <property type="nucleotide sequence ID" value="NZ_BMPP01000003.1"/>
</dbReference>
<feature type="chain" id="PRO_5045438082" description="Glucose dehydrogenase" evidence="1">
    <location>
        <begin position="20"/>
        <end position="501"/>
    </location>
</feature>
<dbReference type="InterPro" id="IPR011042">
    <property type="entry name" value="6-blade_b-propeller_TolB-like"/>
</dbReference>